<dbReference type="InterPro" id="IPR041561">
    <property type="entry name" value="PglD_N"/>
</dbReference>
<evidence type="ECO:0000313" key="4">
    <source>
        <dbReference type="Proteomes" id="UP000623301"/>
    </source>
</evidence>
<dbReference type="RefSeq" id="WP_198841296.1">
    <property type="nucleotide sequence ID" value="NZ_JAEHFJ010000004.1"/>
</dbReference>
<dbReference type="Pfam" id="PF17836">
    <property type="entry name" value="PglD_N"/>
    <property type="match status" value="1"/>
</dbReference>
<reference evidence="3 4" key="1">
    <citation type="submission" date="2020-12" db="EMBL/GenBank/DDBJ databases">
        <title>Aureibaculum luteum sp. nov. and Aureibaculum flavum sp. nov., novel members of the family Flavobacteriaceae isolated from Antarctic intertidal sediments.</title>
        <authorList>
            <person name="He X."/>
            <person name="Zhang X."/>
        </authorList>
    </citation>
    <scope>NUCLEOTIDE SEQUENCE [LARGE SCALE GENOMIC DNA]</scope>
    <source>
        <strain evidence="3 4">A20</strain>
    </source>
</reference>
<organism evidence="3 4">
    <name type="scientific">Aureibaculum flavum</name>
    <dbReference type="NCBI Taxonomy" id="2795986"/>
    <lineage>
        <taxon>Bacteria</taxon>
        <taxon>Pseudomonadati</taxon>
        <taxon>Bacteroidota</taxon>
        <taxon>Flavobacteriia</taxon>
        <taxon>Flavobacteriales</taxon>
        <taxon>Flavobacteriaceae</taxon>
        <taxon>Aureibaculum</taxon>
    </lineage>
</organism>
<protein>
    <submittedName>
        <fullName evidence="3">Acetyltransferase</fullName>
    </submittedName>
</protein>
<evidence type="ECO:0000259" key="2">
    <source>
        <dbReference type="Pfam" id="PF17836"/>
    </source>
</evidence>
<evidence type="ECO:0000313" key="3">
    <source>
        <dbReference type="EMBL" id="MBJ2174564.1"/>
    </source>
</evidence>
<dbReference type="InterPro" id="IPR001451">
    <property type="entry name" value="Hexapep"/>
</dbReference>
<dbReference type="SUPFAM" id="SSF51161">
    <property type="entry name" value="Trimeric LpxA-like enzymes"/>
    <property type="match status" value="1"/>
</dbReference>
<evidence type="ECO:0000256" key="1">
    <source>
        <dbReference type="ARBA" id="ARBA00007274"/>
    </source>
</evidence>
<keyword evidence="4" id="KW-1185">Reference proteome</keyword>
<proteinExistence type="inferred from homology"/>
<comment type="similarity">
    <text evidence="1">Belongs to the transferase hexapeptide repeat family.</text>
</comment>
<accession>A0ABS0WRF1</accession>
<comment type="caution">
    <text evidence="3">The sequence shown here is derived from an EMBL/GenBank/DDBJ whole genome shotgun (WGS) entry which is preliminary data.</text>
</comment>
<dbReference type="Proteomes" id="UP000623301">
    <property type="component" value="Unassembled WGS sequence"/>
</dbReference>
<sequence>MILYGASGHAKVIIDIYKQLNVTISAIIDDNVKVTSILGCAVHTLDDIDSLSDNLIISIGNNNVRKEIAERLNVEFGNAIHPKAIIDKTSQLGVGTAVMAGSVINSSTVIGKHCIINTSSSIDHDCILEDYVHVSPNATLCGGVNVGQGTHIGAGAVIIPNIKIGKWCVIGAGSVVISDVLDNQKVVGNPARKI</sequence>
<dbReference type="InterPro" id="IPR020019">
    <property type="entry name" value="AcTrfase_PglD-like"/>
</dbReference>
<dbReference type="PANTHER" id="PTHR43300">
    <property type="entry name" value="ACETYLTRANSFERASE"/>
    <property type="match status" value="1"/>
</dbReference>
<dbReference type="InterPro" id="IPR050179">
    <property type="entry name" value="Trans_hexapeptide_repeat"/>
</dbReference>
<dbReference type="CDD" id="cd03360">
    <property type="entry name" value="LbH_AT_putative"/>
    <property type="match status" value="1"/>
</dbReference>
<dbReference type="PANTHER" id="PTHR43300:SF7">
    <property type="entry name" value="UDP-N-ACETYLBACILLOSAMINE N-ACETYLTRANSFERASE"/>
    <property type="match status" value="1"/>
</dbReference>
<dbReference type="Gene3D" id="2.160.10.10">
    <property type="entry name" value="Hexapeptide repeat proteins"/>
    <property type="match status" value="1"/>
</dbReference>
<dbReference type="Gene3D" id="3.40.50.20">
    <property type="match status" value="1"/>
</dbReference>
<dbReference type="InterPro" id="IPR011004">
    <property type="entry name" value="Trimer_LpxA-like_sf"/>
</dbReference>
<gene>
    <name evidence="3" type="ORF">JBL43_09970</name>
</gene>
<feature type="domain" description="PglD N-terminal" evidence="2">
    <location>
        <begin position="2"/>
        <end position="72"/>
    </location>
</feature>
<name>A0ABS0WRF1_9FLAO</name>
<dbReference type="Pfam" id="PF00132">
    <property type="entry name" value="Hexapep"/>
    <property type="match status" value="1"/>
</dbReference>
<dbReference type="EMBL" id="JAEHFJ010000004">
    <property type="protein sequence ID" value="MBJ2174564.1"/>
    <property type="molecule type" value="Genomic_DNA"/>
</dbReference>
<dbReference type="NCBIfam" id="TIGR03570">
    <property type="entry name" value="NeuD_NnaD"/>
    <property type="match status" value="1"/>
</dbReference>